<comment type="catalytic activity">
    <reaction evidence="2">
        <text>5,6-dihydrothymine + NAD(+) = thymine + NADH + H(+)</text>
        <dbReference type="Rhea" id="RHEA:28791"/>
        <dbReference type="ChEBI" id="CHEBI:15378"/>
        <dbReference type="ChEBI" id="CHEBI:17821"/>
        <dbReference type="ChEBI" id="CHEBI:27468"/>
        <dbReference type="ChEBI" id="CHEBI:57540"/>
        <dbReference type="ChEBI" id="CHEBI:57945"/>
        <dbReference type="EC" id="1.3.1.1"/>
    </reaction>
</comment>
<evidence type="ECO:0000256" key="2">
    <source>
        <dbReference type="ARBA" id="ARBA00047685"/>
    </source>
</evidence>
<evidence type="ECO:0000256" key="4">
    <source>
        <dbReference type="ARBA" id="ARBA00049578"/>
    </source>
</evidence>
<dbReference type="PANTHER" id="PTHR43073">
    <property type="entry name" value="DIHYDROPYRIMIDINE DEHYDROGENASE [NADP(+)]"/>
    <property type="match status" value="1"/>
</dbReference>
<dbReference type="Gene3D" id="3.20.20.70">
    <property type="entry name" value="Aldolase class I"/>
    <property type="match status" value="1"/>
</dbReference>
<evidence type="ECO:0000313" key="8">
    <source>
        <dbReference type="Proteomes" id="UP000255093"/>
    </source>
</evidence>
<dbReference type="EC" id="1.3.1.1" evidence="6"/>
<comment type="subunit">
    <text evidence="5">Heterotetramer of 2 PreA and 2 PreT subunits.</text>
</comment>
<proteinExistence type="predicted"/>
<name>A0A376PTR9_ECOLX</name>
<dbReference type="AlphaFoldDB" id="A0A376PTR9"/>
<dbReference type="SUPFAM" id="SSF51395">
    <property type="entry name" value="FMN-linked oxidoreductases"/>
    <property type="match status" value="1"/>
</dbReference>
<evidence type="ECO:0000256" key="5">
    <source>
        <dbReference type="ARBA" id="ARBA00049714"/>
    </source>
</evidence>
<dbReference type="PANTHER" id="PTHR43073:SF2">
    <property type="entry name" value="DIHYDROPYRIMIDINE DEHYDROGENASE [NADP(+)]"/>
    <property type="match status" value="1"/>
</dbReference>
<evidence type="ECO:0000256" key="3">
    <source>
        <dbReference type="ARBA" id="ARBA00048792"/>
    </source>
</evidence>
<evidence type="ECO:0000256" key="6">
    <source>
        <dbReference type="ARBA" id="ARBA00049728"/>
    </source>
</evidence>
<sequence>MLTKDLSITFCGVKFPNPFCLSSSPVGNCYEMCAKAYDTGWGGVVF</sequence>
<comment type="function">
    <text evidence="4">Involved in pyrimidine base degradation. Catalyzes physiologically the reduction of uracil to 5,6-dihydrouracil (DHU) by using NADH as a specific cosubstrate. It also catalyzes the reverse reaction and the reduction of thymine to 5,6-dihydrothymine (DHT).</text>
</comment>
<keyword evidence="1 7" id="KW-0560">Oxidoreductase</keyword>
<reference evidence="7 8" key="1">
    <citation type="submission" date="2018-06" db="EMBL/GenBank/DDBJ databases">
        <authorList>
            <consortium name="Pathogen Informatics"/>
            <person name="Doyle S."/>
        </authorList>
    </citation>
    <scope>NUCLEOTIDE SEQUENCE [LARGE SCALE GENOMIC DNA]</scope>
    <source>
        <strain evidence="7 8">NCTC8621</strain>
    </source>
</reference>
<evidence type="ECO:0000256" key="1">
    <source>
        <dbReference type="ARBA" id="ARBA00023002"/>
    </source>
</evidence>
<dbReference type="GO" id="GO:0004159">
    <property type="term" value="F:dihydropyrimidine dehydrogenase (NAD+) activity"/>
    <property type="evidence" value="ECO:0007669"/>
    <property type="project" value="UniProtKB-EC"/>
</dbReference>
<dbReference type="InterPro" id="IPR013785">
    <property type="entry name" value="Aldolase_TIM"/>
</dbReference>
<organism evidence="7 8">
    <name type="scientific">Escherichia coli</name>
    <dbReference type="NCBI Taxonomy" id="562"/>
    <lineage>
        <taxon>Bacteria</taxon>
        <taxon>Pseudomonadati</taxon>
        <taxon>Pseudomonadota</taxon>
        <taxon>Gammaproteobacteria</taxon>
        <taxon>Enterobacterales</taxon>
        <taxon>Enterobacteriaceae</taxon>
        <taxon>Escherichia</taxon>
    </lineage>
</organism>
<gene>
    <name evidence="7" type="primary">yeiA_2</name>
    <name evidence="7" type="ORF">NCTC8621_01825</name>
</gene>
<evidence type="ECO:0000313" key="7">
    <source>
        <dbReference type="EMBL" id="STH81881.1"/>
    </source>
</evidence>
<dbReference type="EMBL" id="UGBW01000003">
    <property type="protein sequence ID" value="STH81881.1"/>
    <property type="molecule type" value="Genomic_DNA"/>
</dbReference>
<dbReference type="Proteomes" id="UP000255093">
    <property type="component" value="Unassembled WGS sequence"/>
</dbReference>
<comment type="catalytic activity">
    <reaction evidence="3">
        <text>5,6-dihydrouracil + NAD(+) = uracil + NADH + H(+)</text>
        <dbReference type="Rhea" id="RHEA:20189"/>
        <dbReference type="ChEBI" id="CHEBI:15378"/>
        <dbReference type="ChEBI" id="CHEBI:15901"/>
        <dbReference type="ChEBI" id="CHEBI:17568"/>
        <dbReference type="ChEBI" id="CHEBI:57540"/>
        <dbReference type="ChEBI" id="CHEBI:57945"/>
        <dbReference type="EC" id="1.3.1.1"/>
    </reaction>
</comment>
<protein>
    <recommendedName>
        <fullName evidence="6">dihydrouracil dehydrogenase (NAD(+))</fullName>
        <ecNumber evidence="6">1.3.1.1</ecNumber>
    </recommendedName>
</protein>
<accession>A0A376PTR9</accession>